<accession>A0AAN6XIT4</accession>
<reference evidence="2" key="2">
    <citation type="submission" date="2023-05" db="EMBL/GenBank/DDBJ databases">
        <authorList>
            <consortium name="Lawrence Berkeley National Laboratory"/>
            <person name="Steindorff A."/>
            <person name="Hensen N."/>
            <person name="Bonometti L."/>
            <person name="Westerberg I."/>
            <person name="Brannstrom I.O."/>
            <person name="Guillou S."/>
            <person name="Cros-Aarteil S."/>
            <person name="Calhoun S."/>
            <person name="Haridas S."/>
            <person name="Kuo A."/>
            <person name="Mondo S."/>
            <person name="Pangilinan J."/>
            <person name="Riley R."/>
            <person name="Labutti K."/>
            <person name="Andreopoulos B."/>
            <person name="Lipzen A."/>
            <person name="Chen C."/>
            <person name="Yanf M."/>
            <person name="Daum C."/>
            <person name="Ng V."/>
            <person name="Clum A."/>
            <person name="Ohm R."/>
            <person name="Martin F."/>
            <person name="Silar P."/>
            <person name="Natvig D."/>
            <person name="Lalanne C."/>
            <person name="Gautier V."/>
            <person name="Ament-Velasquez S.L."/>
            <person name="Kruys A."/>
            <person name="Hutchinson M.I."/>
            <person name="Powell A.J."/>
            <person name="Barry K."/>
            <person name="Miller A.N."/>
            <person name="Grigoriev I.V."/>
            <person name="Debuchy R."/>
            <person name="Gladieux P."/>
            <person name="Thoren M.H."/>
            <person name="Johannesson H."/>
        </authorList>
    </citation>
    <scope>NUCLEOTIDE SEQUENCE</scope>
    <source>
        <strain evidence="2">CBS 315.58</strain>
    </source>
</reference>
<dbReference type="PANTHER" id="PTHR38166">
    <property type="entry name" value="C2H2-TYPE DOMAIN-CONTAINING PROTEIN-RELATED"/>
    <property type="match status" value="1"/>
</dbReference>
<organism evidence="2 3">
    <name type="scientific">Triangularia verruculosa</name>
    <dbReference type="NCBI Taxonomy" id="2587418"/>
    <lineage>
        <taxon>Eukaryota</taxon>
        <taxon>Fungi</taxon>
        <taxon>Dikarya</taxon>
        <taxon>Ascomycota</taxon>
        <taxon>Pezizomycotina</taxon>
        <taxon>Sordariomycetes</taxon>
        <taxon>Sordariomycetidae</taxon>
        <taxon>Sordariales</taxon>
        <taxon>Podosporaceae</taxon>
        <taxon>Triangularia</taxon>
    </lineage>
</organism>
<gene>
    <name evidence="2" type="ORF">QBC40DRAFT_279027</name>
</gene>
<proteinExistence type="predicted"/>
<evidence type="ECO:0000313" key="3">
    <source>
        <dbReference type="Proteomes" id="UP001303160"/>
    </source>
</evidence>
<feature type="region of interest" description="Disordered" evidence="1">
    <location>
        <begin position="1"/>
        <end position="56"/>
    </location>
</feature>
<evidence type="ECO:0008006" key="4">
    <source>
        <dbReference type="Google" id="ProtNLM"/>
    </source>
</evidence>
<feature type="compositionally biased region" description="Polar residues" evidence="1">
    <location>
        <begin position="1"/>
        <end position="10"/>
    </location>
</feature>
<protein>
    <recommendedName>
        <fullName evidence="4">C2H2-type domain-containing protein</fullName>
    </recommendedName>
</protein>
<name>A0AAN6XIT4_9PEZI</name>
<evidence type="ECO:0000313" key="2">
    <source>
        <dbReference type="EMBL" id="KAK4201043.1"/>
    </source>
</evidence>
<dbReference type="AlphaFoldDB" id="A0AAN6XIT4"/>
<dbReference type="EMBL" id="MU863912">
    <property type="protein sequence ID" value="KAK4201043.1"/>
    <property type="molecule type" value="Genomic_DNA"/>
</dbReference>
<keyword evidence="3" id="KW-1185">Reference proteome</keyword>
<dbReference type="PANTHER" id="PTHR38166:SF1">
    <property type="entry name" value="C2H2-TYPE DOMAIN-CONTAINING PROTEIN"/>
    <property type="match status" value="1"/>
</dbReference>
<evidence type="ECO:0000256" key="1">
    <source>
        <dbReference type="SAM" id="MobiDB-lite"/>
    </source>
</evidence>
<dbReference type="Proteomes" id="UP001303160">
    <property type="component" value="Unassembled WGS sequence"/>
</dbReference>
<comment type="caution">
    <text evidence="2">The sequence shown here is derived from an EMBL/GenBank/DDBJ whole genome shotgun (WGS) entry which is preliminary data.</text>
</comment>
<sequence length="393" mass="44715">MTTEMESPRSNFLGAMSEPAHERSVPVRGIRRGTNSTIRHLRHPYGDTVGSSRSRKRDRFEAIDNLSPSDSEESYDLEDAIKSSWDSDSSEDTALSRHRLSRELENTYLQDLMHQLADRAFPALSQWITAARYIVPPAFRISSPKRSRSSSDRSILMETSDPNDPSTILILRVDGYFPLACPFAVFDPSLHRSCNLQHHLRSIVDVIKHLQKHHPNPFYCPICGEIFDSEPAGDRHIRVRSCAPRVLDITKGVSLSTLMTIIRRDYRARHQPEEDRWWRIYSILFPDAERQQHGDAYLEEGLPLAVSMARDFWGQHGRRFVGEYLAEVKGSSSDMNERILGEEGISTIGEMVGRELIQRVIAHYVKGGDQCSVSKSGGKENEDGWVIMKAEHN</sequence>
<reference evidence="2" key="1">
    <citation type="journal article" date="2023" name="Mol. Phylogenet. Evol.">
        <title>Genome-scale phylogeny and comparative genomics of the fungal order Sordariales.</title>
        <authorList>
            <person name="Hensen N."/>
            <person name="Bonometti L."/>
            <person name="Westerberg I."/>
            <person name="Brannstrom I.O."/>
            <person name="Guillou S."/>
            <person name="Cros-Aarteil S."/>
            <person name="Calhoun S."/>
            <person name="Haridas S."/>
            <person name="Kuo A."/>
            <person name="Mondo S."/>
            <person name="Pangilinan J."/>
            <person name="Riley R."/>
            <person name="LaButti K."/>
            <person name="Andreopoulos B."/>
            <person name="Lipzen A."/>
            <person name="Chen C."/>
            <person name="Yan M."/>
            <person name="Daum C."/>
            <person name="Ng V."/>
            <person name="Clum A."/>
            <person name="Steindorff A."/>
            <person name="Ohm R.A."/>
            <person name="Martin F."/>
            <person name="Silar P."/>
            <person name="Natvig D.O."/>
            <person name="Lalanne C."/>
            <person name="Gautier V."/>
            <person name="Ament-Velasquez S.L."/>
            <person name="Kruys A."/>
            <person name="Hutchinson M.I."/>
            <person name="Powell A.J."/>
            <person name="Barry K."/>
            <person name="Miller A.N."/>
            <person name="Grigoriev I.V."/>
            <person name="Debuchy R."/>
            <person name="Gladieux P."/>
            <person name="Hiltunen Thoren M."/>
            <person name="Johannesson H."/>
        </authorList>
    </citation>
    <scope>NUCLEOTIDE SEQUENCE</scope>
    <source>
        <strain evidence="2">CBS 315.58</strain>
    </source>
</reference>